<dbReference type="PROSITE" id="PS51421">
    <property type="entry name" value="RAS"/>
    <property type="match status" value="1"/>
</dbReference>
<evidence type="ECO:0000313" key="4">
    <source>
        <dbReference type="EMBL" id="KAA0159514.1"/>
    </source>
</evidence>
<proteinExistence type="predicted"/>
<protein>
    <submittedName>
        <fullName evidence="4">Uncharacterized protein</fullName>
    </submittedName>
</protein>
<dbReference type="Gene3D" id="3.40.50.300">
    <property type="entry name" value="P-loop containing nucleotide triphosphate hydrolases"/>
    <property type="match status" value="1"/>
</dbReference>
<evidence type="ECO:0000313" key="7">
    <source>
        <dbReference type="Proteomes" id="UP000325113"/>
    </source>
</evidence>
<dbReference type="SMART" id="SM00174">
    <property type="entry name" value="RHO"/>
    <property type="match status" value="1"/>
</dbReference>
<dbReference type="NCBIfam" id="TIGR00231">
    <property type="entry name" value="small_GTP"/>
    <property type="match status" value="1"/>
</dbReference>
<dbReference type="SMART" id="SM00176">
    <property type="entry name" value="RAN"/>
    <property type="match status" value="1"/>
</dbReference>
<evidence type="ECO:0000256" key="3">
    <source>
        <dbReference type="SAM" id="MobiDB-lite"/>
    </source>
</evidence>
<dbReference type="PROSITE" id="PS51420">
    <property type="entry name" value="RHO"/>
    <property type="match status" value="1"/>
</dbReference>
<comment type="caution">
    <text evidence="4">The sequence shown here is derived from an EMBL/GenBank/DDBJ whole genome shotgun (WGS) entry which is preliminary data.</text>
</comment>
<evidence type="ECO:0000256" key="2">
    <source>
        <dbReference type="ARBA" id="ARBA00023134"/>
    </source>
</evidence>
<evidence type="ECO:0000313" key="5">
    <source>
        <dbReference type="EMBL" id="KAA0159811.1"/>
    </source>
</evidence>
<dbReference type="InterPro" id="IPR050227">
    <property type="entry name" value="Rab"/>
</dbReference>
<dbReference type="PRINTS" id="PR00449">
    <property type="entry name" value="RASTRNSFRMNG"/>
</dbReference>
<dbReference type="SUPFAM" id="SSF52540">
    <property type="entry name" value="P-loop containing nucleoside triphosphate hydrolases"/>
    <property type="match status" value="1"/>
</dbReference>
<dbReference type="SMART" id="SM00173">
    <property type="entry name" value="RAS"/>
    <property type="match status" value="1"/>
</dbReference>
<dbReference type="SMART" id="SM00177">
    <property type="entry name" value="ARF"/>
    <property type="match status" value="1"/>
</dbReference>
<dbReference type="GO" id="GO:0005525">
    <property type="term" value="F:GTP binding"/>
    <property type="evidence" value="ECO:0007669"/>
    <property type="project" value="UniProtKB-KW"/>
</dbReference>
<dbReference type="EMBL" id="VLTL01000120">
    <property type="protein sequence ID" value="KAA0159811.1"/>
    <property type="molecule type" value="Genomic_DNA"/>
</dbReference>
<dbReference type="PROSITE" id="PS51419">
    <property type="entry name" value="RAB"/>
    <property type="match status" value="1"/>
</dbReference>
<gene>
    <name evidence="5" type="ORF">FNF28_05665</name>
    <name evidence="4" type="ORF">FNF31_04753</name>
</gene>
<dbReference type="FunFam" id="3.40.50.300:FF:000808">
    <property type="entry name" value="Small GTP-binding protein, putative"/>
    <property type="match status" value="1"/>
</dbReference>
<dbReference type="EMBL" id="VLTM01000052">
    <property type="protein sequence ID" value="KAA0159514.1"/>
    <property type="molecule type" value="Genomic_DNA"/>
</dbReference>
<dbReference type="Proteomes" id="UP000324907">
    <property type="component" value="Unassembled WGS sequence"/>
</dbReference>
<dbReference type="GO" id="GO:0003924">
    <property type="term" value="F:GTPase activity"/>
    <property type="evidence" value="ECO:0007669"/>
    <property type="project" value="InterPro"/>
</dbReference>
<dbReference type="Pfam" id="PF00071">
    <property type="entry name" value="Ras"/>
    <property type="match status" value="1"/>
</dbReference>
<keyword evidence="1" id="KW-0547">Nucleotide-binding</keyword>
<reference evidence="6 7" key="1">
    <citation type="submission" date="2019-07" db="EMBL/GenBank/DDBJ databases">
        <title>Genomes of Cafeteria roenbergensis.</title>
        <authorList>
            <person name="Fischer M.G."/>
            <person name="Hackl T."/>
            <person name="Roman M."/>
        </authorList>
    </citation>
    <scope>NUCLEOTIDE SEQUENCE [LARGE SCALE GENOMIC DNA]</scope>
    <source>
        <strain evidence="4 7">Cflag</strain>
        <strain evidence="5 6">RCC970-E3</strain>
    </source>
</reference>
<feature type="region of interest" description="Disordered" evidence="3">
    <location>
        <begin position="182"/>
        <end position="211"/>
    </location>
</feature>
<dbReference type="PROSITE" id="PS51417">
    <property type="entry name" value="ARF"/>
    <property type="match status" value="1"/>
</dbReference>
<dbReference type="CDD" id="cd00154">
    <property type="entry name" value="Rab"/>
    <property type="match status" value="1"/>
</dbReference>
<evidence type="ECO:0000313" key="6">
    <source>
        <dbReference type="Proteomes" id="UP000324907"/>
    </source>
</evidence>
<dbReference type="Proteomes" id="UP000325113">
    <property type="component" value="Unassembled WGS sequence"/>
</dbReference>
<name>A0A5A8D3Z1_CAFRO</name>
<sequence>MAAAAEPKVSLRILMLGDSGVGKSSIMKRFIDNKFSPSMTSTIGIDYATKVIDSGGSPVKLTVWDTAGQERFRSMAAGYYKGSDGVVMVYDITVRESLENVRQWMRDLRGRVGDGVAVLLVGNKADLAARRQVTEASGRELAESVGAAAFVEVSCRSGAGVNELFQQLTDRVLAARAAASSAPAGKGGRTVRVTDDDDDGAEKPAAGAGCC</sequence>
<dbReference type="InterPro" id="IPR027417">
    <property type="entry name" value="P-loop_NTPase"/>
</dbReference>
<keyword evidence="2" id="KW-0342">GTP-binding</keyword>
<dbReference type="AlphaFoldDB" id="A0A5A8D3Z1"/>
<dbReference type="SMART" id="SM00175">
    <property type="entry name" value="RAB"/>
    <property type="match status" value="1"/>
</dbReference>
<dbReference type="InterPro" id="IPR001806">
    <property type="entry name" value="Small_GTPase"/>
</dbReference>
<dbReference type="PANTHER" id="PTHR47977">
    <property type="entry name" value="RAS-RELATED PROTEIN RAB"/>
    <property type="match status" value="1"/>
</dbReference>
<accession>A0A5A8D3Z1</accession>
<dbReference type="InterPro" id="IPR005225">
    <property type="entry name" value="Small_GTP-bd"/>
</dbReference>
<organism evidence="4 7">
    <name type="scientific">Cafeteria roenbergensis</name>
    <name type="common">Marine flagellate</name>
    <dbReference type="NCBI Taxonomy" id="33653"/>
    <lineage>
        <taxon>Eukaryota</taxon>
        <taxon>Sar</taxon>
        <taxon>Stramenopiles</taxon>
        <taxon>Bigyra</taxon>
        <taxon>Opalozoa</taxon>
        <taxon>Bicosoecida</taxon>
        <taxon>Cafeteriaceae</taxon>
        <taxon>Cafeteria</taxon>
    </lineage>
</organism>
<evidence type="ECO:0000256" key="1">
    <source>
        <dbReference type="ARBA" id="ARBA00022741"/>
    </source>
</evidence>